<keyword evidence="2" id="KW-0479">Metal-binding</keyword>
<dbReference type="GO" id="GO:0046872">
    <property type="term" value="F:metal ion binding"/>
    <property type="evidence" value="ECO:0007669"/>
    <property type="project" value="UniProtKB-KW"/>
</dbReference>
<dbReference type="InterPro" id="IPR046342">
    <property type="entry name" value="CBS_dom_sf"/>
</dbReference>
<evidence type="ECO:0000256" key="5">
    <source>
        <dbReference type="PIRSR" id="PIRSR000130-3"/>
    </source>
</evidence>
<reference evidence="10 11" key="1">
    <citation type="journal article" date="2016" name="Nat. Commun.">
        <title>Thousands of microbial genomes shed light on interconnected biogeochemical processes in an aquifer system.</title>
        <authorList>
            <person name="Anantharaman K."/>
            <person name="Brown C.T."/>
            <person name="Hug L.A."/>
            <person name="Sharon I."/>
            <person name="Castelle C.J."/>
            <person name="Probst A.J."/>
            <person name="Thomas B.C."/>
            <person name="Singh A."/>
            <person name="Wilkins M.J."/>
            <person name="Karaoz U."/>
            <person name="Brodie E.L."/>
            <person name="Williams K.H."/>
            <person name="Hubbard S.S."/>
            <person name="Banfield J.F."/>
        </authorList>
    </citation>
    <scope>NUCLEOTIDE SEQUENCE [LARGE SCALE GENOMIC DNA]</scope>
</reference>
<comment type="caution">
    <text evidence="10">The sequence shown here is derived from an EMBL/GenBank/DDBJ whole genome shotgun (WGS) entry which is preliminary data.</text>
</comment>
<dbReference type="PIRSF" id="PIRSF000130">
    <property type="entry name" value="IMPDH"/>
    <property type="match status" value="1"/>
</dbReference>
<feature type="binding site" description="in other chain" evidence="6">
    <location>
        <position position="302"/>
    </location>
    <ligand>
        <name>K(+)</name>
        <dbReference type="ChEBI" id="CHEBI:29103"/>
        <note>ligand shared between two tetrameric partners</note>
    </ligand>
</feature>
<feature type="binding site" evidence="5">
    <location>
        <begin position="246"/>
        <end position="248"/>
    </location>
    <ligand>
        <name>NAD(+)</name>
        <dbReference type="ChEBI" id="CHEBI:57540"/>
    </ligand>
</feature>
<dbReference type="EMBL" id="MFIA01000034">
    <property type="protein sequence ID" value="OGF81987.1"/>
    <property type="molecule type" value="Genomic_DNA"/>
</dbReference>
<evidence type="ECO:0000256" key="2">
    <source>
        <dbReference type="ARBA" id="ARBA00022723"/>
    </source>
</evidence>
<comment type="similarity">
    <text evidence="1 8">Belongs to the IMPDH/GMPR family.</text>
</comment>
<evidence type="ECO:0000256" key="7">
    <source>
        <dbReference type="PROSITE-ProRule" id="PRU00703"/>
    </source>
</evidence>
<feature type="binding site" description="in other chain" evidence="6">
    <location>
        <position position="304"/>
    </location>
    <ligand>
        <name>K(+)</name>
        <dbReference type="ChEBI" id="CHEBI:29103"/>
        <note>ligand shared between two tetrameric partners</note>
    </ligand>
</feature>
<dbReference type="NCBIfam" id="TIGR01302">
    <property type="entry name" value="IMP_dehydrog"/>
    <property type="match status" value="1"/>
</dbReference>
<dbReference type="GO" id="GO:0006183">
    <property type="term" value="P:GTP biosynthetic process"/>
    <property type="evidence" value="ECO:0007669"/>
    <property type="project" value="TreeGrafter"/>
</dbReference>
<dbReference type="InterPro" id="IPR000644">
    <property type="entry name" value="CBS_dom"/>
</dbReference>
<dbReference type="SUPFAM" id="SSF51412">
    <property type="entry name" value="Inosine monophosphate dehydrogenase (IMPDH)"/>
    <property type="match status" value="1"/>
</dbReference>
<dbReference type="InterPro" id="IPR001093">
    <property type="entry name" value="IMP_DH_GMPRt"/>
</dbReference>
<dbReference type="SMART" id="SM00116">
    <property type="entry name" value="CBS"/>
    <property type="match status" value="2"/>
</dbReference>
<dbReference type="CDD" id="cd04601">
    <property type="entry name" value="CBS_pair_IMPDH"/>
    <property type="match status" value="1"/>
</dbReference>
<keyword evidence="6" id="KW-0630">Potassium</keyword>
<evidence type="ECO:0000313" key="10">
    <source>
        <dbReference type="EMBL" id="OGF81987.1"/>
    </source>
</evidence>
<feature type="domain" description="CBS" evidence="9">
    <location>
        <begin position="153"/>
        <end position="209"/>
    </location>
</feature>
<evidence type="ECO:0000256" key="8">
    <source>
        <dbReference type="RuleBase" id="RU003927"/>
    </source>
</evidence>
<dbReference type="PANTHER" id="PTHR11911:SF111">
    <property type="entry name" value="INOSINE-5'-MONOPHOSPHATE DEHYDROGENASE"/>
    <property type="match status" value="1"/>
</dbReference>
<dbReference type="Pfam" id="PF00478">
    <property type="entry name" value="IMPDH"/>
    <property type="match status" value="1"/>
</dbReference>
<proteinExistence type="inferred from homology"/>
<dbReference type="PANTHER" id="PTHR11911">
    <property type="entry name" value="INOSINE-5-MONOPHOSPHATE DEHYDROGENASE RELATED"/>
    <property type="match status" value="1"/>
</dbReference>
<dbReference type="InterPro" id="IPR005990">
    <property type="entry name" value="IMP_DH"/>
</dbReference>
<gene>
    <name evidence="10" type="ORF">A2924_04240</name>
</gene>
<name>A0A1F5X260_9BACT</name>
<evidence type="ECO:0000256" key="4">
    <source>
        <dbReference type="ARBA" id="ARBA00023122"/>
    </source>
</evidence>
<dbReference type="Proteomes" id="UP000178046">
    <property type="component" value="Unassembled WGS sequence"/>
</dbReference>
<dbReference type="Pfam" id="PF00571">
    <property type="entry name" value="CBS"/>
    <property type="match status" value="2"/>
</dbReference>
<dbReference type="SMART" id="SM01240">
    <property type="entry name" value="IMPDH"/>
    <property type="match status" value="1"/>
</dbReference>
<dbReference type="AlphaFoldDB" id="A0A1F5X260"/>
<accession>A0A1F5X260</accession>
<feature type="binding site" description="in other chain" evidence="6">
    <location>
        <position position="307"/>
    </location>
    <ligand>
        <name>K(+)</name>
        <dbReference type="ChEBI" id="CHEBI:29103"/>
        <note>ligand shared between two tetrameric partners</note>
    </ligand>
</feature>
<evidence type="ECO:0000256" key="1">
    <source>
        <dbReference type="ARBA" id="ARBA00005502"/>
    </source>
</evidence>
<evidence type="ECO:0000256" key="6">
    <source>
        <dbReference type="PIRSR" id="PIRSR000130-4"/>
    </source>
</evidence>
<dbReference type="FunFam" id="3.20.20.70:FF:000424">
    <property type="entry name" value="Inosine-5'-monophosphate dehydrogenase 2"/>
    <property type="match status" value="1"/>
</dbReference>
<organism evidence="10 11">
    <name type="scientific">Candidatus Giovannonibacteria bacterium RIFCSPLOWO2_01_FULL_44_16</name>
    <dbReference type="NCBI Taxonomy" id="1798348"/>
    <lineage>
        <taxon>Bacteria</taxon>
        <taxon>Candidatus Giovannoniibacteriota</taxon>
    </lineage>
</organism>
<dbReference type="SUPFAM" id="SSF54631">
    <property type="entry name" value="CBS-domain pair"/>
    <property type="match status" value="1"/>
</dbReference>
<sequence length="477" mass="51663">MRIRKAYAFDDVLLVPKLTSISTGDTSLKCRFSRNISLNNPLVSANMDDVTELAMAKFMAEHGGIGIIHRFLPIEDQAEQVRKVKRSQNILIEDPYFVSLNETVEEAEKIMIKRNVSGLPVLNRDKTLAGIITKRDVLFYRSLHGNGSVAGAMTKNVITAPRNISQTRAKKILCTNSIKKLPLIDRARHLVGLITLKDLLRQEEQTLASKDAKGRLLVGAAIGIRDEDIARAAALLHAGADVLVIDTAHGHNKKVFFMLKQALQLIKKSFPGAEIICGNVATGEAVIDLIEAGADGVKVGIGPGAACETRIVTGVGVPQLTAIDDAVRAAKNSGVPIIADGGIRNSGDLAKAIAMGADTVMLGMLLAGTNESPGEIIMENGVSFKRYRGMASREAAEEKARIDGIFLKTAYREPEGKSGKIQYRGKAINVLEVLFGGLRQSMYYLGAKNIDEFQKNAEFVEISQAGLIESHPHDIKF</sequence>
<protein>
    <submittedName>
        <fullName evidence="10">IMP dehydrogenase</fullName>
    </submittedName>
</protein>
<evidence type="ECO:0000313" key="11">
    <source>
        <dbReference type="Proteomes" id="UP000178046"/>
    </source>
</evidence>
<evidence type="ECO:0000256" key="3">
    <source>
        <dbReference type="ARBA" id="ARBA00023002"/>
    </source>
</evidence>
<feature type="domain" description="CBS" evidence="9">
    <location>
        <begin position="91"/>
        <end position="149"/>
    </location>
</feature>
<evidence type="ECO:0000259" key="9">
    <source>
        <dbReference type="PROSITE" id="PS51371"/>
    </source>
</evidence>
<dbReference type="InterPro" id="IPR013785">
    <property type="entry name" value="Aldolase_TIM"/>
</dbReference>
<keyword evidence="4 7" id="KW-0129">CBS domain</keyword>
<dbReference type="Gene3D" id="3.20.20.70">
    <property type="entry name" value="Aldolase class I"/>
    <property type="match status" value="1"/>
</dbReference>
<dbReference type="CDD" id="cd00381">
    <property type="entry name" value="IMPDH"/>
    <property type="match status" value="1"/>
</dbReference>
<dbReference type="GO" id="GO:0003938">
    <property type="term" value="F:IMP dehydrogenase activity"/>
    <property type="evidence" value="ECO:0007669"/>
    <property type="project" value="InterPro"/>
</dbReference>
<keyword evidence="3 8" id="KW-0560">Oxidoreductase</keyword>
<feature type="binding site" evidence="5">
    <location>
        <begin position="300"/>
        <end position="302"/>
    </location>
    <ligand>
        <name>NAD(+)</name>
        <dbReference type="ChEBI" id="CHEBI:57540"/>
    </ligand>
</feature>
<keyword evidence="5" id="KW-0520">NAD</keyword>
<dbReference type="PROSITE" id="PS51371">
    <property type="entry name" value="CBS"/>
    <property type="match status" value="2"/>
</dbReference>